<evidence type="ECO:0000313" key="2">
    <source>
        <dbReference type="Proteomes" id="UP000249005"/>
    </source>
</evidence>
<organism evidence="1 2">
    <name type="scientific">Leminorella richardii</name>
    <dbReference type="NCBI Taxonomy" id="158841"/>
    <lineage>
        <taxon>Bacteria</taxon>
        <taxon>Pseudomonadati</taxon>
        <taxon>Pseudomonadota</taxon>
        <taxon>Gammaproteobacteria</taxon>
        <taxon>Enterobacterales</taxon>
        <taxon>Budviciaceae</taxon>
        <taxon>Leminorella</taxon>
    </lineage>
</organism>
<keyword evidence="1" id="KW-0378">Hydrolase</keyword>
<dbReference type="InterPro" id="IPR006311">
    <property type="entry name" value="TAT_signal"/>
</dbReference>
<reference evidence="1 2" key="1">
    <citation type="submission" date="2018-06" db="EMBL/GenBank/DDBJ databases">
        <authorList>
            <consortium name="Pathogen Informatics"/>
            <person name="Doyle S."/>
        </authorList>
    </citation>
    <scope>NUCLEOTIDE SEQUENCE [LARGE SCALE GENOMIC DNA]</scope>
    <source>
        <strain evidence="1 2">NCTC12151</strain>
    </source>
</reference>
<dbReference type="AlphaFoldDB" id="A0A2X4UPJ1"/>
<dbReference type="GO" id="GO:0016787">
    <property type="term" value="F:hydrolase activity"/>
    <property type="evidence" value="ECO:0007669"/>
    <property type="project" value="UniProtKB-KW"/>
</dbReference>
<protein>
    <submittedName>
        <fullName evidence="1">Predicted HD-superfamily hydrolase</fullName>
    </submittedName>
</protein>
<sequence>MKSDHSRRIFIKSTATAAAAALFFPQETVWAQGISPRTTQTVTAVSLETCKAMRPEQMAQTSFLVQQARGYLEQQIGTVKNAELRQLIETIYRQPEPLTIRRMDAESRRDVWQALRAKGYTEASESDVFPPLPAARKDGEAFFSAPGSGYQSHHAYPGGLATHVATNVSITNSIIDAYLSVYHYQVERDIALAAQLLHDLHKPYVFQWQEDRASRPEHTLAGTGEHHILSLAELIYRKMPAELVVATACAHQPPTAESDEKQIAAWLDAAALIAGADPVTYGLVVKKGDGFTLANIARQEGYICHLGDHDFVLSVPAVKLTLPVMKDIAKSDYGITKDALDGVAFNALRNRVYSSWSAMRVHYAYSTRGEEAVRELMHAAVTPV</sequence>
<accession>A0A2X4UPJ1</accession>
<proteinExistence type="predicted"/>
<gene>
    <name evidence="1" type="ORF">NCTC12151_01713</name>
</gene>
<dbReference type="KEGG" id="lri:NCTC12151_01713"/>
<keyword evidence="2" id="KW-1185">Reference proteome</keyword>
<dbReference type="EMBL" id="LS483470">
    <property type="protein sequence ID" value="SQI40743.1"/>
    <property type="molecule type" value="Genomic_DNA"/>
</dbReference>
<evidence type="ECO:0000313" key="1">
    <source>
        <dbReference type="EMBL" id="SQI40743.1"/>
    </source>
</evidence>
<dbReference type="PROSITE" id="PS51318">
    <property type="entry name" value="TAT"/>
    <property type="match status" value="1"/>
</dbReference>
<dbReference type="OrthoDB" id="1624022at2"/>
<dbReference type="RefSeq" id="WP_111740247.1">
    <property type="nucleotide sequence ID" value="NZ_LR698987.1"/>
</dbReference>
<dbReference type="Proteomes" id="UP000249005">
    <property type="component" value="Chromosome 1"/>
</dbReference>
<name>A0A2X4UPJ1_9GAMM</name>